<evidence type="ECO:0000313" key="1">
    <source>
        <dbReference type="EMBL" id="MDF3833224.1"/>
    </source>
</evidence>
<gene>
    <name evidence="1" type="ORF">P3W85_09735</name>
</gene>
<dbReference type="PANTHER" id="PTHR48228">
    <property type="entry name" value="SUCCINYL-COA--D-CITRAMALATE COA-TRANSFERASE"/>
    <property type="match status" value="1"/>
</dbReference>
<dbReference type="PANTHER" id="PTHR48228:SF5">
    <property type="entry name" value="ALPHA-METHYLACYL-COA RACEMASE"/>
    <property type="match status" value="1"/>
</dbReference>
<organism evidence="1 2">
    <name type="scientific">Cupriavidus basilensis</name>
    <dbReference type="NCBI Taxonomy" id="68895"/>
    <lineage>
        <taxon>Bacteria</taxon>
        <taxon>Pseudomonadati</taxon>
        <taxon>Pseudomonadota</taxon>
        <taxon>Betaproteobacteria</taxon>
        <taxon>Burkholderiales</taxon>
        <taxon>Burkholderiaceae</taxon>
        <taxon>Cupriavidus</taxon>
    </lineage>
</organism>
<name>A0ABT6AKU7_9BURK</name>
<keyword evidence="1" id="KW-0808">Transferase</keyword>
<dbReference type="InterPro" id="IPR003673">
    <property type="entry name" value="CoA-Trfase_fam_III"/>
</dbReference>
<dbReference type="Pfam" id="PF02515">
    <property type="entry name" value="CoA_transf_3"/>
    <property type="match status" value="1"/>
</dbReference>
<dbReference type="InterPro" id="IPR023606">
    <property type="entry name" value="CoA-Trfase_III_dom_1_sf"/>
</dbReference>
<keyword evidence="2" id="KW-1185">Reference proteome</keyword>
<dbReference type="InterPro" id="IPR050509">
    <property type="entry name" value="CoA-transferase_III"/>
</dbReference>
<dbReference type="GO" id="GO:0016740">
    <property type="term" value="F:transferase activity"/>
    <property type="evidence" value="ECO:0007669"/>
    <property type="project" value="UniProtKB-KW"/>
</dbReference>
<dbReference type="EMBL" id="JARJLM010000163">
    <property type="protein sequence ID" value="MDF3833224.1"/>
    <property type="molecule type" value="Genomic_DNA"/>
</dbReference>
<sequence>MTYPFLDRLRVIESSAFIAAPLAGLTLAQHGADVIRVDMIGGGIDYGRMPRMPHPEGKGRSLYWTALNKGKRSIAIDLRRPEGRELIQALATAPGPEAGVLLTNIGTPWLAHAVLAARRADLISCTIQGNGDGSTAVDYTVNCATGYPLVTGGGSAAHPVNHVLPAWDIACAYQAAFSILAALDRRRRSGQGAELKLALSDMAFTTLSHLGVLAEAELLRQERPSIGNHLYGAFGRDFGTADGQRLMVVAISAGQWNCLVSACGIAEGVKALELRVGLDLSDEAQRFEARDAIAELVEPWFAARTRVQAVHELNAHKATWGGYNTVGELLAGDPRVNAATNPVFERIDTPGIGLHIAAGAAVRAPEMEREPTVPAALLGTHTDEVLHEVLGLDGGAIGRLHDAGVVAGPERDPTVGG</sequence>
<dbReference type="InterPro" id="IPR044855">
    <property type="entry name" value="CoA-Trfase_III_dom3_sf"/>
</dbReference>
<dbReference type="Gene3D" id="3.30.1540.10">
    <property type="entry name" value="formyl-coa transferase, domain 3"/>
    <property type="match status" value="1"/>
</dbReference>
<protein>
    <submittedName>
        <fullName evidence="1">CoA transferase</fullName>
    </submittedName>
</protein>
<proteinExistence type="predicted"/>
<dbReference type="Proteomes" id="UP001216674">
    <property type="component" value="Unassembled WGS sequence"/>
</dbReference>
<reference evidence="1 2" key="1">
    <citation type="submission" date="2023-03" db="EMBL/GenBank/DDBJ databases">
        <title>Draft assemblies of triclosan tolerant bacteria isolated from returned activated sludge.</title>
        <authorList>
            <person name="Van Hamelsveld S."/>
        </authorList>
    </citation>
    <scope>NUCLEOTIDE SEQUENCE [LARGE SCALE GENOMIC DNA]</scope>
    <source>
        <strain evidence="1 2">GW210010_S58</strain>
    </source>
</reference>
<evidence type="ECO:0000313" key="2">
    <source>
        <dbReference type="Proteomes" id="UP001216674"/>
    </source>
</evidence>
<dbReference type="RefSeq" id="WP_276264622.1">
    <property type="nucleotide sequence ID" value="NZ_JARJLM010000163.1"/>
</dbReference>
<dbReference type="SUPFAM" id="SSF89796">
    <property type="entry name" value="CoA-transferase family III (CaiB/BaiF)"/>
    <property type="match status" value="1"/>
</dbReference>
<dbReference type="Gene3D" id="3.40.50.10540">
    <property type="entry name" value="Crotonobetainyl-coa:carnitine coa-transferase, domain 1"/>
    <property type="match status" value="1"/>
</dbReference>
<comment type="caution">
    <text evidence="1">The sequence shown here is derived from an EMBL/GenBank/DDBJ whole genome shotgun (WGS) entry which is preliminary data.</text>
</comment>
<accession>A0ABT6AKU7</accession>